<dbReference type="InterPro" id="IPR050266">
    <property type="entry name" value="AB_hydrolase_sf"/>
</dbReference>
<evidence type="ECO:0000313" key="2">
    <source>
        <dbReference type="EMBL" id="TXD71447.1"/>
    </source>
</evidence>
<dbReference type="InterPro" id="IPR000073">
    <property type="entry name" value="AB_hydrolase_1"/>
</dbReference>
<dbReference type="Gene3D" id="3.40.50.1820">
    <property type="entry name" value="alpha/beta hydrolase"/>
    <property type="match status" value="1"/>
</dbReference>
<gene>
    <name evidence="2" type="ORF">ESU54_16615</name>
</gene>
<accession>A0A5C6YW90</accession>
<dbReference type="PANTHER" id="PTHR43798">
    <property type="entry name" value="MONOACYLGLYCEROL LIPASE"/>
    <property type="match status" value="1"/>
</dbReference>
<comment type="caution">
    <text evidence="2">The sequence shown here is derived from an EMBL/GenBank/DDBJ whole genome shotgun (WGS) entry which is preliminary data.</text>
</comment>
<reference evidence="2 3" key="1">
    <citation type="submission" date="2019-08" db="EMBL/GenBank/DDBJ databases">
        <title>Genome of Aequorivita antarctica SW49 (type strain).</title>
        <authorList>
            <person name="Bowman J.P."/>
        </authorList>
    </citation>
    <scope>NUCLEOTIDE SEQUENCE [LARGE SCALE GENOMIC DNA]</scope>
    <source>
        <strain evidence="2 3">SW49</strain>
    </source>
</reference>
<name>A0A5C6YW90_9FLAO</name>
<proteinExistence type="predicted"/>
<dbReference type="SUPFAM" id="SSF53474">
    <property type="entry name" value="alpha/beta-Hydrolases"/>
    <property type="match status" value="1"/>
</dbReference>
<sequence>MLVKNPILLLHGALGSKEQLVPLQERLSSEREVIIMNFEGHGKSKSETNFSIELFTQNVVDFLKEKKISKVDIFGYSMGGYVALNLTLKHPNLVEKIMTLGTKFDWTPTFAEKEVKMLNPDTIQMKVPVFAERLKQLHGTENWKNVVLKTAQMMRDLGENPIFKEEDFQKINTPTLICLGELDTMSTQVESKNVSNWLQNGQFLEIKNLKHPIEIAPVDNIVSIIYNFLIKET</sequence>
<dbReference type="EMBL" id="VORT01000018">
    <property type="protein sequence ID" value="TXD71447.1"/>
    <property type="molecule type" value="Genomic_DNA"/>
</dbReference>
<dbReference type="PRINTS" id="PR00111">
    <property type="entry name" value="ABHYDROLASE"/>
</dbReference>
<feature type="domain" description="AB hydrolase-1" evidence="1">
    <location>
        <begin position="5"/>
        <end position="112"/>
    </location>
</feature>
<keyword evidence="3" id="KW-1185">Reference proteome</keyword>
<dbReference type="GO" id="GO:0016787">
    <property type="term" value="F:hydrolase activity"/>
    <property type="evidence" value="ECO:0007669"/>
    <property type="project" value="UniProtKB-KW"/>
</dbReference>
<dbReference type="AlphaFoldDB" id="A0A5C6YW90"/>
<evidence type="ECO:0000259" key="1">
    <source>
        <dbReference type="Pfam" id="PF00561"/>
    </source>
</evidence>
<protein>
    <submittedName>
        <fullName evidence="2">Alpha/beta hydrolase</fullName>
    </submittedName>
</protein>
<organism evidence="2 3">
    <name type="scientific">Aequorivita antarctica</name>
    <dbReference type="NCBI Taxonomy" id="153266"/>
    <lineage>
        <taxon>Bacteria</taxon>
        <taxon>Pseudomonadati</taxon>
        <taxon>Bacteroidota</taxon>
        <taxon>Flavobacteriia</taxon>
        <taxon>Flavobacteriales</taxon>
        <taxon>Flavobacteriaceae</taxon>
        <taxon>Aequorivita</taxon>
    </lineage>
</organism>
<dbReference type="Pfam" id="PF00561">
    <property type="entry name" value="Abhydrolase_1"/>
    <property type="match status" value="1"/>
</dbReference>
<dbReference type="InterPro" id="IPR029058">
    <property type="entry name" value="AB_hydrolase_fold"/>
</dbReference>
<evidence type="ECO:0000313" key="3">
    <source>
        <dbReference type="Proteomes" id="UP000321497"/>
    </source>
</evidence>
<dbReference type="Proteomes" id="UP000321497">
    <property type="component" value="Unassembled WGS sequence"/>
</dbReference>
<keyword evidence="2" id="KW-0378">Hydrolase</keyword>